<evidence type="ECO:0000256" key="2">
    <source>
        <dbReference type="ARBA" id="ARBA00023043"/>
    </source>
</evidence>
<dbReference type="PROSITE" id="PS50088">
    <property type="entry name" value="ANK_REPEAT"/>
    <property type="match status" value="1"/>
</dbReference>
<protein>
    <recommendedName>
        <fullName evidence="6">Ankyrin repeat protein</fullName>
    </recommendedName>
</protein>
<keyword evidence="2 3" id="KW-0040">ANK repeat</keyword>
<dbReference type="InterPro" id="IPR002110">
    <property type="entry name" value="Ankyrin_rpt"/>
</dbReference>
<keyword evidence="5" id="KW-1185">Reference proteome</keyword>
<dbReference type="Proteomes" id="UP001470230">
    <property type="component" value="Unassembled WGS sequence"/>
</dbReference>
<evidence type="ECO:0000313" key="4">
    <source>
        <dbReference type="EMBL" id="KAK8891958.1"/>
    </source>
</evidence>
<organism evidence="4 5">
    <name type="scientific">Tritrichomonas musculus</name>
    <dbReference type="NCBI Taxonomy" id="1915356"/>
    <lineage>
        <taxon>Eukaryota</taxon>
        <taxon>Metamonada</taxon>
        <taxon>Parabasalia</taxon>
        <taxon>Tritrichomonadida</taxon>
        <taxon>Tritrichomonadidae</taxon>
        <taxon>Tritrichomonas</taxon>
    </lineage>
</organism>
<feature type="repeat" description="ANK" evidence="3">
    <location>
        <begin position="112"/>
        <end position="141"/>
    </location>
</feature>
<keyword evidence="1" id="KW-0677">Repeat</keyword>
<evidence type="ECO:0000256" key="3">
    <source>
        <dbReference type="PROSITE-ProRule" id="PRU00023"/>
    </source>
</evidence>
<dbReference type="PROSITE" id="PS50297">
    <property type="entry name" value="ANK_REP_REGION"/>
    <property type="match status" value="1"/>
</dbReference>
<evidence type="ECO:0008006" key="6">
    <source>
        <dbReference type="Google" id="ProtNLM"/>
    </source>
</evidence>
<dbReference type="Gene3D" id="1.25.40.20">
    <property type="entry name" value="Ankyrin repeat-containing domain"/>
    <property type="match status" value="1"/>
</dbReference>
<reference evidence="4 5" key="1">
    <citation type="submission" date="2024-04" db="EMBL/GenBank/DDBJ databases">
        <title>Tritrichomonas musculus Genome.</title>
        <authorList>
            <person name="Alves-Ferreira E."/>
            <person name="Grigg M."/>
            <person name="Lorenzi H."/>
            <person name="Galac M."/>
        </authorList>
    </citation>
    <scope>NUCLEOTIDE SEQUENCE [LARGE SCALE GENOMIC DNA]</scope>
    <source>
        <strain evidence="4 5">EAF2021</strain>
    </source>
</reference>
<dbReference type="SMART" id="SM00248">
    <property type="entry name" value="ANK"/>
    <property type="match status" value="2"/>
</dbReference>
<comment type="caution">
    <text evidence="4">The sequence shown here is derived from an EMBL/GenBank/DDBJ whole genome shotgun (WGS) entry which is preliminary data.</text>
</comment>
<dbReference type="SUPFAM" id="SSF48403">
    <property type="entry name" value="Ankyrin repeat"/>
    <property type="match status" value="1"/>
</dbReference>
<proteinExistence type="predicted"/>
<dbReference type="PANTHER" id="PTHR24198:SF165">
    <property type="entry name" value="ANKYRIN REPEAT-CONTAINING PROTEIN-RELATED"/>
    <property type="match status" value="1"/>
</dbReference>
<dbReference type="InterPro" id="IPR036770">
    <property type="entry name" value="Ankyrin_rpt-contain_sf"/>
</dbReference>
<dbReference type="PANTHER" id="PTHR24198">
    <property type="entry name" value="ANKYRIN REPEAT AND PROTEIN KINASE DOMAIN-CONTAINING PROTEIN"/>
    <property type="match status" value="1"/>
</dbReference>
<evidence type="ECO:0000313" key="5">
    <source>
        <dbReference type="Proteomes" id="UP001470230"/>
    </source>
</evidence>
<dbReference type="EMBL" id="JAPFFF010000004">
    <property type="protein sequence ID" value="KAK8891958.1"/>
    <property type="molecule type" value="Genomic_DNA"/>
</dbReference>
<evidence type="ECO:0000256" key="1">
    <source>
        <dbReference type="ARBA" id="ARBA00022737"/>
    </source>
</evidence>
<dbReference type="Pfam" id="PF12796">
    <property type="entry name" value="Ank_2"/>
    <property type="match status" value="1"/>
</dbReference>
<sequence>MSFRLLSIFVNDNFDEFMKIDKDEINFTEPLNVFPSLLPPILKDGASITAACVFKGAEKCLSWILTNEDISNLYDFGQRSLYHFAAASSNPNIYTVLENSCPDDNQDHPDKDGLLPIHYAAMFGNLQVLQYLWMNGNDINAPIPQPDDDDQFGRPLARNDPISLLDLAIISLQTNVVNFLLANMEIKDSHFQSIFRLESHPSNQIVFQTDPVNKAKEILESFINAGLDIMTFKNKQGKNLFFFFLEKEDLDLVQILYQKIGNKEIRNEEGLTPYEYARRYKNKDIVDFVLKYSKQ</sequence>
<gene>
    <name evidence="4" type="ORF">M9Y10_029180</name>
</gene>
<accession>A0ABR2KLV9</accession>
<name>A0ABR2KLV9_9EUKA</name>